<dbReference type="InterPro" id="IPR018466">
    <property type="entry name" value="Kre9/Knh1-like_N"/>
</dbReference>
<dbReference type="Pfam" id="PF10342">
    <property type="entry name" value="Kre9_KNH"/>
    <property type="match status" value="1"/>
</dbReference>
<organism evidence="4 5">
    <name type="scientific">Umbelopsis vinacea</name>
    <dbReference type="NCBI Taxonomy" id="44442"/>
    <lineage>
        <taxon>Eukaryota</taxon>
        <taxon>Fungi</taxon>
        <taxon>Fungi incertae sedis</taxon>
        <taxon>Mucoromycota</taxon>
        <taxon>Mucoromycotina</taxon>
        <taxon>Umbelopsidomycetes</taxon>
        <taxon>Umbelopsidales</taxon>
        <taxon>Umbelopsidaceae</taxon>
        <taxon>Umbelopsis</taxon>
    </lineage>
</organism>
<dbReference type="OrthoDB" id="2260257at2759"/>
<sequence>MRITTVLSLLATAALAVAQKSTVGANETEPIFITSPVAATTNLRTGKNLVIEWNTHPNAPELVDIELLQNFVVKNNIGKVNSDTHRFNWAIPDNLSSSRNYAIRIGNSTYTSYSHPFSIKGEGEFPENEPTAPPSNVIATAVINTAASASTASASVIEMASSAKPMSSISSTASASSTSAAATATASHSGGSSSRLAGASLAGAAAAGAAVVAFVL</sequence>
<proteinExistence type="predicted"/>
<evidence type="ECO:0000256" key="2">
    <source>
        <dbReference type="SAM" id="SignalP"/>
    </source>
</evidence>
<feature type="signal peptide" evidence="2">
    <location>
        <begin position="1"/>
        <end position="18"/>
    </location>
</feature>
<dbReference type="PANTHER" id="PTHR40633:SF1">
    <property type="entry name" value="GPI ANCHORED SERINE-THREONINE RICH PROTEIN (AFU_ORTHOLOGUE AFUA_1G03630)"/>
    <property type="match status" value="1"/>
</dbReference>
<comment type="caution">
    <text evidence="4">The sequence shown here is derived from an EMBL/GenBank/DDBJ whole genome shotgun (WGS) entry which is preliminary data.</text>
</comment>
<feature type="chain" id="PRO_5034817989" description="Yeast cell wall synthesis Kre9/Knh1-like N-terminal domain-containing protein" evidence="2">
    <location>
        <begin position="19"/>
        <end position="216"/>
    </location>
</feature>
<name>A0A8H7PIW5_9FUNG</name>
<dbReference type="PANTHER" id="PTHR40633">
    <property type="entry name" value="MATRIX PROTEIN, PUTATIVE (AFU_ORTHOLOGUE AFUA_8G05410)-RELATED"/>
    <property type="match status" value="1"/>
</dbReference>
<keyword evidence="1 2" id="KW-0732">Signal</keyword>
<protein>
    <recommendedName>
        <fullName evidence="3">Yeast cell wall synthesis Kre9/Knh1-like N-terminal domain-containing protein</fullName>
    </recommendedName>
</protein>
<reference evidence="4" key="1">
    <citation type="submission" date="2020-12" db="EMBL/GenBank/DDBJ databases">
        <title>Metabolic potential, ecology and presence of endohyphal bacteria is reflected in genomic diversity of Mucoromycotina.</title>
        <authorList>
            <person name="Muszewska A."/>
            <person name="Okrasinska A."/>
            <person name="Steczkiewicz K."/>
            <person name="Drgas O."/>
            <person name="Orlowska M."/>
            <person name="Perlinska-Lenart U."/>
            <person name="Aleksandrzak-Piekarczyk T."/>
            <person name="Szatraj K."/>
            <person name="Zielenkiewicz U."/>
            <person name="Pilsyk S."/>
            <person name="Malc E."/>
            <person name="Mieczkowski P."/>
            <person name="Kruszewska J.S."/>
            <person name="Biernat P."/>
            <person name="Pawlowska J."/>
        </authorList>
    </citation>
    <scope>NUCLEOTIDE SEQUENCE</scope>
    <source>
        <strain evidence="4">WA0000051536</strain>
    </source>
</reference>
<evidence type="ECO:0000256" key="1">
    <source>
        <dbReference type="ARBA" id="ARBA00022729"/>
    </source>
</evidence>
<dbReference type="AlphaFoldDB" id="A0A8H7PIW5"/>
<keyword evidence="5" id="KW-1185">Reference proteome</keyword>
<evidence type="ECO:0000313" key="5">
    <source>
        <dbReference type="Proteomes" id="UP000612746"/>
    </source>
</evidence>
<feature type="domain" description="Yeast cell wall synthesis Kre9/Knh1-like N-terminal" evidence="3">
    <location>
        <begin position="39"/>
        <end position="119"/>
    </location>
</feature>
<evidence type="ECO:0000313" key="4">
    <source>
        <dbReference type="EMBL" id="KAG2174091.1"/>
    </source>
</evidence>
<dbReference type="EMBL" id="JAEPRA010000017">
    <property type="protein sequence ID" value="KAG2174091.1"/>
    <property type="molecule type" value="Genomic_DNA"/>
</dbReference>
<gene>
    <name evidence="4" type="ORF">INT44_000205</name>
</gene>
<accession>A0A8H7PIW5</accession>
<dbReference type="Proteomes" id="UP000612746">
    <property type="component" value="Unassembled WGS sequence"/>
</dbReference>
<dbReference type="InterPro" id="IPR052982">
    <property type="entry name" value="SRP1/TIP1-like"/>
</dbReference>
<evidence type="ECO:0000259" key="3">
    <source>
        <dbReference type="Pfam" id="PF10342"/>
    </source>
</evidence>